<dbReference type="Proteomes" id="UP000276953">
    <property type="component" value="Unassembled WGS sequence"/>
</dbReference>
<dbReference type="AlphaFoldDB" id="A0A3S0QSM0"/>
<protein>
    <submittedName>
        <fullName evidence="1">Uncharacterized protein</fullName>
    </submittedName>
</protein>
<evidence type="ECO:0000313" key="1">
    <source>
        <dbReference type="EMBL" id="RTZ45918.1"/>
    </source>
</evidence>
<evidence type="ECO:0000313" key="2">
    <source>
        <dbReference type="Proteomes" id="UP000276953"/>
    </source>
</evidence>
<sequence length="69" mass="7902">MGNGQQNIFEFAIRTDICSNQLYKSAVTDEDGIRTVEFKNAKGQTLLTRKRETPTNKLILIMYTTNMDN</sequence>
<accession>A0A3S0QSM0</accession>
<dbReference type="EMBL" id="RYFC01000003">
    <property type="protein sequence ID" value="RTZ45918.1"/>
    <property type="molecule type" value="Genomic_DNA"/>
</dbReference>
<proteinExistence type="predicted"/>
<gene>
    <name evidence="1" type="ORF">EJ377_14520</name>
</gene>
<reference evidence="1 2" key="1">
    <citation type="submission" date="2018-12" db="EMBL/GenBank/DDBJ databases">
        <title>Draft Genome Sequence of Chryseobacterium arthrosphaerae strain ED882-96 Isolated from the Blood of a Patient with Liver Cirrhosis in Taiwan.</title>
        <authorList>
            <person name="Lin J.-N."/>
            <person name="Lai C.-H."/>
            <person name="Yang C.-H."/>
            <person name="Huang Y.-H."/>
        </authorList>
    </citation>
    <scope>NUCLEOTIDE SEQUENCE [LARGE SCALE GENOMIC DNA]</scope>
    <source>
        <strain evidence="1 2">ED882-96</strain>
    </source>
</reference>
<comment type="caution">
    <text evidence="1">The sequence shown here is derived from an EMBL/GenBank/DDBJ whole genome shotgun (WGS) entry which is preliminary data.</text>
</comment>
<name>A0A3S0QSM0_9FLAO</name>
<organism evidence="1 2">
    <name type="scientific">Chryseobacterium arthrosphaerae</name>
    <dbReference type="NCBI Taxonomy" id="651561"/>
    <lineage>
        <taxon>Bacteria</taxon>
        <taxon>Pseudomonadati</taxon>
        <taxon>Bacteroidota</taxon>
        <taxon>Flavobacteriia</taxon>
        <taxon>Flavobacteriales</taxon>
        <taxon>Weeksellaceae</taxon>
        <taxon>Chryseobacterium group</taxon>
        <taxon>Chryseobacterium</taxon>
    </lineage>
</organism>